<keyword evidence="1" id="KW-0472">Membrane</keyword>
<dbReference type="EMBL" id="CP060714">
    <property type="protein sequence ID" value="QNN58147.1"/>
    <property type="molecule type" value="Genomic_DNA"/>
</dbReference>
<feature type="domain" description="DUF11" evidence="3">
    <location>
        <begin position="647"/>
        <end position="764"/>
    </location>
</feature>
<feature type="domain" description="DUF11" evidence="3">
    <location>
        <begin position="510"/>
        <end position="619"/>
    </location>
</feature>
<feature type="domain" description="DUF11" evidence="3">
    <location>
        <begin position="259"/>
        <end position="377"/>
    </location>
</feature>
<evidence type="ECO:0000256" key="1">
    <source>
        <dbReference type="SAM" id="Phobius"/>
    </source>
</evidence>
<evidence type="ECO:0000313" key="5">
    <source>
        <dbReference type="Proteomes" id="UP000515811"/>
    </source>
</evidence>
<sequence length="1772" mass="175031">MRTLRAVLGVAALGAFAQLATATVLFDNFRGRSGVPGTQVTPNYQNLGSTAKANLIQFAASTTAASSGTANTVDWAYLTTTPAENYDGLCSNLSGHNNSAACLGQWQGKVIYSLIRFPQVGTYQFRVAHDDEAQIDFSSYATAATSANYRNFVYNIPVGSLASYTSGDTSFEPVPGNFVVAQPNTCYAMRIYWNNQGGVNHLRLQWIPPGTSTPVIVPASSLLDPSSPASYAGCATVQADIGVVKSGPATFDSSSATPPTFQYSIKVWNNSSTGPAASSVTVSDTLPANVTVVGSPTCSASGSATCAGSFFSNSGSAYVLTSGDLPTNPSPASGPTSGSYLTYTFTVRPAAGTKTITNTATVSQTDSNPSNNTSTVTSNSLPIIRLQKSSSSNPLVVDVQSNYVLTVQNLGGTNASAPVVINDPIPAGLTIGSLPAGCTTAGQNLQCIVPASSLAAGAAPFTISIPVTPTAAAASTVTNTATASGGGDSSCNEAGRCTATVTNNVLTRADLSIAKAATPGNTYLPGQPLNYTIVVSNSGPSGVVGATISDTVPGAVSVSNWNCTPGNPGASCGPISSGSGNNVNLTGVNLPSGASVTITITGTAQLGATGTITNTATVTPPAGATCTQLPCSKSSTVSNTNSGTPALTVTKQASPSSFAVGQTGGYAILIRNSGTTSTSGPIVLTDTMPPGIEIQQPVASNAGGTGWDCSASTTTVLSCTTSAVLVPGASAPVVNANVMVGNNTATPAVNTAKVTGGSTACTDQAPCEATIQTNVDRPQLDVKKVLSGTLVLNQQANYIITVTNNGQADTLAGTITDTIPTGLAIGNLAGSGCTANGQLVTCNIPAGKPSGSSVSFTIPVTPTDGNLVGQSVANKAQVNPDTGDSTCPSGAHCTGTTDNPVLAPQLTLTKAAEPGTFTVNQPATYRLTLTNTGTAPTTADTTVTDVIPAGLTVSSATPPCTFAPTGSQTTVTCPQAAGLAVQASVVFDIVVTPDASLDGVSVTNQATATGGGDQMCPVGTEAASLPARCAPSTTTVVDAPHLKIEKTASSAAFAVGVPASYILTVTNVGTAATSGTITVTDLIPSSLTLGTPLQVGCTAPANSQQVTCTITDILAAPQGATPGESRSFSIPVIPKATAVPQVSNTASVKGGGDPVCPINADCVASITTPVNAPSLQVTKADNGPWVVGQGGAEYMLTVANASATVATTGAMTVLDTLPAGITGVDAVSGDWVCTVSGQSVTCTNPGTGPDGSISPGAGSVIVLPVMIEPSAVQSGTTSTVTNHASVAGGGDPFNNGNPPTPGSTCTGLDAATPGHCARRDTVVNTPAALAVSKGQPSFLPTGTPGQYTATYVVAVTNSGGATGSYTLTDAPVFPADVVLNGWSVTSSNGGVVSPSLAAAPVNGVVHQISETNLPIGNAVTHTYTVAITFTTHVGVTAVACTGAPGSGAYNEAAIDGSSSANCGTLPGVPSLSLAKASNGPWAVAQADARYTLTVTNSGTVATTGTITVNDSLPAGITTSSNTYNGWNCTATGQSLACTNAIVLAPGASASIEFPVTVAAAAVPSVTNNAAVGGGGDPHNGGNPPVPGSCNGDAHCASVTTPVNTQAALSVTKTNGVTKVAATTTTTYTVTITNSGGTDATDLSWTDTVVSGLDKVSIEAGTASAGSVAGSCQGLTCTGITVKAGGNVSYTVTAKVTGSVGSKAVNTASVTGGACTSAAAPCTSTDSDDIGAPPEVTPVPVDSRTMLLLLGALLVCLTALTAGRSFSKNSFYR</sequence>
<dbReference type="RefSeq" id="WP_187598392.1">
    <property type="nucleotide sequence ID" value="NZ_CP060714.1"/>
</dbReference>
<evidence type="ECO:0000313" key="4">
    <source>
        <dbReference type="EMBL" id="QNN58147.1"/>
    </source>
</evidence>
<dbReference type="NCBIfam" id="TIGR01451">
    <property type="entry name" value="B_ant_repeat"/>
    <property type="match status" value="2"/>
</dbReference>
<feature type="domain" description="DUF11" evidence="3">
    <location>
        <begin position="1608"/>
        <end position="1711"/>
    </location>
</feature>
<accession>A0A7G9RRC2</accession>
<feature type="chain" id="PRO_5028893678" evidence="2">
    <location>
        <begin position="23"/>
        <end position="1772"/>
    </location>
</feature>
<keyword evidence="1" id="KW-0812">Transmembrane</keyword>
<feature type="domain" description="DUF11" evidence="3">
    <location>
        <begin position="783"/>
        <end position="885"/>
    </location>
</feature>
<feature type="domain" description="DUF11" evidence="3">
    <location>
        <begin position="385"/>
        <end position="485"/>
    </location>
</feature>
<evidence type="ECO:0000256" key="2">
    <source>
        <dbReference type="SAM" id="SignalP"/>
    </source>
</evidence>
<feature type="domain" description="DUF11" evidence="3">
    <location>
        <begin position="1471"/>
        <end position="1578"/>
    </location>
</feature>
<dbReference type="Pfam" id="PF01345">
    <property type="entry name" value="DUF11"/>
    <property type="match status" value="9"/>
</dbReference>
<dbReference type="Gene3D" id="2.60.40.740">
    <property type="match status" value="1"/>
</dbReference>
<evidence type="ECO:0000259" key="3">
    <source>
        <dbReference type="Pfam" id="PF01345"/>
    </source>
</evidence>
<feature type="transmembrane region" description="Helical" evidence="1">
    <location>
        <begin position="1745"/>
        <end position="1762"/>
    </location>
</feature>
<keyword evidence="2" id="KW-0732">Signal</keyword>
<name>A0A7G9RRC2_9BURK</name>
<dbReference type="PANTHER" id="PTHR34819:SF3">
    <property type="entry name" value="CELL SURFACE PROTEIN"/>
    <property type="match status" value="1"/>
</dbReference>
<protein>
    <submittedName>
        <fullName evidence="4">DUF11 domain-containing protein</fullName>
    </submittedName>
</protein>
<organism evidence="4 5">
    <name type="scientific">Diaphorobacter ruginosibacter</name>
    <dbReference type="NCBI Taxonomy" id="1715720"/>
    <lineage>
        <taxon>Bacteria</taxon>
        <taxon>Pseudomonadati</taxon>
        <taxon>Pseudomonadota</taxon>
        <taxon>Betaproteobacteria</taxon>
        <taxon>Burkholderiales</taxon>
        <taxon>Comamonadaceae</taxon>
        <taxon>Diaphorobacter</taxon>
    </lineage>
</organism>
<feature type="signal peptide" evidence="2">
    <location>
        <begin position="1"/>
        <end position="22"/>
    </location>
</feature>
<reference evidence="4 5" key="1">
    <citation type="submission" date="2020-08" db="EMBL/GenBank/DDBJ databases">
        <title>Genome sequence of Diaphorobacter ruginosibacter DSM 27467T.</title>
        <authorList>
            <person name="Hyun D.-W."/>
            <person name="Bae J.-W."/>
        </authorList>
    </citation>
    <scope>NUCLEOTIDE SEQUENCE [LARGE SCALE GENOMIC DNA]</scope>
    <source>
        <strain evidence="4 5">DSM 27467</strain>
    </source>
</reference>
<proteinExistence type="predicted"/>
<keyword evidence="1" id="KW-1133">Transmembrane helix</keyword>
<dbReference type="KEGG" id="drg:H9K76_04595"/>
<gene>
    <name evidence="4" type="ORF">H9K76_04595</name>
</gene>
<dbReference type="PANTHER" id="PTHR34819">
    <property type="entry name" value="LARGE CYSTEINE-RICH PERIPLASMIC PROTEIN OMCB"/>
    <property type="match status" value="1"/>
</dbReference>
<feature type="domain" description="DUF11" evidence="3">
    <location>
        <begin position="1042"/>
        <end position="1150"/>
    </location>
</feature>
<dbReference type="InterPro" id="IPR051172">
    <property type="entry name" value="Chlamydia_OmcB"/>
</dbReference>
<dbReference type="InterPro" id="IPR047589">
    <property type="entry name" value="DUF11_rpt"/>
</dbReference>
<dbReference type="InterPro" id="IPR001434">
    <property type="entry name" value="OmcB-like_DUF11"/>
</dbReference>
<feature type="domain" description="DUF11" evidence="3">
    <location>
        <begin position="906"/>
        <end position="1010"/>
    </location>
</feature>
<keyword evidence="5" id="KW-1185">Reference proteome</keyword>
<dbReference type="Proteomes" id="UP000515811">
    <property type="component" value="Chromosome"/>
</dbReference>